<sequence>MSVSTTDHKQRLREIRKLTDRGHQTTIINTDYRTEIAPLAGSMFARWCQENFFKYAREHFGLDRLIDYQTETITDPIQVVNPQHRDIDGQVRSAVGKLTRPHAQFGAMNLESIEDQKTKRFIKKKAALLEDIEALQKNVDELKQQRKEVSKHVDFSALPKDEQFSKLSTQSKGFIDTIKMIAYRAETAMANTIGDNYSNSDNVKKLLQSLYTTEADLIPDSENKTLTVRLHHMANNQSDVVIRKLCEELNATEIHFPDTELRMIFKLRSD</sequence>
<protein>
    <submittedName>
        <fullName evidence="2">Uncharacterized protein</fullName>
    </submittedName>
</protein>
<dbReference type="InterPro" id="IPR049343">
    <property type="entry name" value="Transposase_29"/>
</dbReference>
<dbReference type="Pfam" id="PF21804">
    <property type="entry name" value="Transposase_29"/>
    <property type="match status" value="1"/>
</dbReference>
<feature type="coiled-coil region" evidence="1">
    <location>
        <begin position="118"/>
        <end position="152"/>
    </location>
</feature>
<organism evidence="2">
    <name type="scientific">hydrothermal vent metagenome</name>
    <dbReference type="NCBI Taxonomy" id="652676"/>
    <lineage>
        <taxon>unclassified sequences</taxon>
        <taxon>metagenomes</taxon>
        <taxon>ecological metagenomes</taxon>
    </lineage>
</organism>
<dbReference type="AlphaFoldDB" id="A0A3B0ZDV6"/>
<keyword evidence="1" id="KW-0175">Coiled coil</keyword>
<dbReference type="EMBL" id="UOFO01000112">
    <property type="protein sequence ID" value="VAW87180.1"/>
    <property type="molecule type" value="Genomic_DNA"/>
</dbReference>
<evidence type="ECO:0000313" key="2">
    <source>
        <dbReference type="EMBL" id="VAW87180.1"/>
    </source>
</evidence>
<accession>A0A3B0ZDV6</accession>
<reference evidence="2" key="1">
    <citation type="submission" date="2018-06" db="EMBL/GenBank/DDBJ databases">
        <authorList>
            <person name="Zhirakovskaya E."/>
        </authorList>
    </citation>
    <scope>NUCLEOTIDE SEQUENCE</scope>
</reference>
<name>A0A3B0ZDV6_9ZZZZ</name>
<evidence type="ECO:0000256" key="1">
    <source>
        <dbReference type="SAM" id="Coils"/>
    </source>
</evidence>
<proteinExistence type="predicted"/>
<gene>
    <name evidence="2" type="ORF">MNBD_GAMMA16-1411</name>
</gene>